<evidence type="ECO:0000256" key="1">
    <source>
        <dbReference type="ARBA" id="ARBA00004186"/>
    </source>
</evidence>
<feature type="binding site" evidence="19">
    <location>
        <begin position="383"/>
        <end position="390"/>
    </location>
    <ligand>
        <name>GTP</name>
        <dbReference type="ChEBI" id="CHEBI:37565"/>
    </ligand>
</feature>
<keyword evidence="20" id="KW-0460">Magnesium</keyword>
<keyword evidence="5" id="KW-0813">Transport</keyword>
<evidence type="ECO:0000256" key="11">
    <source>
        <dbReference type="ARBA" id="ARBA00022776"/>
    </source>
</evidence>
<keyword evidence="14" id="KW-0333">Golgi apparatus</keyword>
<proteinExistence type="inferred from homology"/>
<reference evidence="25" key="1">
    <citation type="journal article" date="2023" name="Mol. Ecol. Resour.">
        <title>Chromosome-level genome assembly of a triploid poplar Populus alba 'Berolinensis'.</title>
        <authorList>
            <person name="Chen S."/>
            <person name="Yu Y."/>
            <person name="Wang X."/>
            <person name="Wang S."/>
            <person name="Zhang T."/>
            <person name="Zhou Y."/>
            <person name="He R."/>
            <person name="Meng N."/>
            <person name="Wang Y."/>
            <person name="Liu W."/>
            <person name="Liu Z."/>
            <person name="Liu J."/>
            <person name="Guo Q."/>
            <person name="Huang H."/>
            <person name="Sederoff R.R."/>
            <person name="Wang G."/>
            <person name="Qu G."/>
            <person name="Chen S."/>
        </authorList>
    </citation>
    <scope>NUCLEOTIDE SEQUENCE</scope>
    <source>
        <strain evidence="25">SC-2020</strain>
    </source>
</reference>
<dbReference type="PANTHER" id="PTHR10623">
    <property type="entry name" value="MICROTUBULE-ASSOCIATED PROTEIN RP/EB FAMILY MEMBER"/>
    <property type="match status" value="1"/>
</dbReference>
<evidence type="ECO:0000256" key="19">
    <source>
        <dbReference type="PIRSR" id="PIRSR606689-1"/>
    </source>
</evidence>
<dbReference type="Gene3D" id="1.10.418.10">
    <property type="entry name" value="Calponin-like domain"/>
    <property type="match status" value="1"/>
</dbReference>
<dbReference type="GO" id="GO:0005794">
    <property type="term" value="C:Golgi apparatus"/>
    <property type="evidence" value="ECO:0007669"/>
    <property type="project" value="UniProtKB-SubCell"/>
</dbReference>
<feature type="binding site" evidence="20">
    <location>
        <position position="390"/>
    </location>
    <ligand>
        <name>Mg(2+)</name>
        <dbReference type="ChEBI" id="CHEBI:18420"/>
    </ligand>
</feature>
<dbReference type="SMART" id="SM00175">
    <property type="entry name" value="RAB"/>
    <property type="match status" value="1"/>
</dbReference>
<dbReference type="GO" id="GO:0016192">
    <property type="term" value="P:vesicle-mediated transport"/>
    <property type="evidence" value="ECO:0007669"/>
    <property type="project" value="UniProtKB-KW"/>
</dbReference>
<dbReference type="InterPro" id="IPR036133">
    <property type="entry name" value="EB1_C_sf"/>
</dbReference>
<evidence type="ECO:0000256" key="17">
    <source>
        <dbReference type="ARBA" id="ARBA00023306"/>
    </source>
</evidence>
<dbReference type="GO" id="GO:0003924">
    <property type="term" value="F:GTPase activity"/>
    <property type="evidence" value="ECO:0007669"/>
    <property type="project" value="InterPro"/>
</dbReference>
<dbReference type="InterPro" id="IPR027417">
    <property type="entry name" value="P-loop_NTPase"/>
</dbReference>
<keyword evidence="20" id="KW-0479">Metal-binding</keyword>
<keyword evidence="26" id="KW-1185">Reference proteome</keyword>
<feature type="binding site" evidence="19">
    <location>
        <begin position="485"/>
        <end position="488"/>
    </location>
    <ligand>
        <name>GTP</name>
        <dbReference type="ChEBI" id="CHEBI:37565"/>
    </ligand>
</feature>
<evidence type="ECO:0000259" key="23">
    <source>
        <dbReference type="PROSITE" id="PS50021"/>
    </source>
</evidence>
<gene>
    <name evidence="25" type="ORF">NC653_013853</name>
</gene>
<dbReference type="GO" id="GO:0005819">
    <property type="term" value="C:spindle"/>
    <property type="evidence" value="ECO:0007669"/>
    <property type="project" value="UniProtKB-SubCell"/>
</dbReference>
<evidence type="ECO:0000256" key="12">
    <source>
        <dbReference type="ARBA" id="ARBA00022892"/>
    </source>
</evidence>
<evidence type="ECO:0000256" key="21">
    <source>
        <dbReference type="PROSITE-ProRule" id="PRU00576"/>
    </source>
</evidence>
<feature type="domain" description="Calponin-homology (CH)" evidence="23">
    <location>
        <begin position="13"/>
        <end position="115"/>
    </location>
</feature>
<dbReference type="AlphaFoldDB" id="A0AAD6W323"/>
<feature type="binding site" evidence="19">
    <location>
        <position position="429"/>
    </location>
    <ligand>
        <name>GTP</name>
        <dbReference type="ChEBI" id="CHEBI:37565"/>
    </ligand>
</feature>
<dbReference type="InterPro" id="IPR004953">
    <property type="entry name" value="EB1_C"/>
</dbReference>
<protein>
    <recommendedName>
        <fullName evidence="27">Microtubule-associated protein RP/EB family member 1C</fullName>
    </recommendedName>
</protein>
<dbReference type="InterPro" id="IPR001715">
    <property type="entry name" value="CH_dom"/>
</dbReference>
<evidence type="ECO:0000256" key="9">
    <source>
        <dbReference type="ARBA" id="ARBA00022707"/>
    </source>
</evidence>
<keyword evidence="7" id="KW-0132">Cell division</keyword>
<dbReference type="GO" id="GO:0015031">
    <property type="term" value="P:protein transport"/>
    <property type="evidence" value="ECO:0007669"/>
    <property type="project" value="UniProtKB-KW"/>
</dbReference>
<evidence type="ECO:0000256" key="20">
    <source>
        <dbReference type="PIRSR" id="PIRSR606689-2"/>
    </source>
</evidence>
<dbReference type="GO" id="GO:0008017">
    <property type="term" value="F:microtubule binding"/>
    <property type="evidence" value="ECO:0007669"/>
    <property type="project" value="InterPro"/>
</dbReference>
<dbReference type="InterPro" id="IPR027328">
    <property type="entry name" value="MAPRE"/>
</dbReference>
<feature type="compositionally biased region" description="Polar residues" evidence="22">
    <location>
        <begin position="143"/>
        <end position="163"/>
    </location>
</feature>
<dbReference type="InterPro" id="IPR036872">
    <property type="entry name" value="CH_dom_sf"/>
</dbReference>
<keyword evidence="15 19" id="KW-0342">GTP-binding</keyword>
<comment type="caution">
    <text evidence="25">The sequence shown here is derived from an EMBL/GenBank/DDBJ whole genome shotgun (WGS) entry which is preliminary data.</text>
</comment>
<keyword evidence="12" id="KW-0931">ER-Golgi transport</keyword>
<name>A0AAD6W323_9ROSI</name>
<evidence type="ECO:0000256" key="2">
    <source>
        <dbReference type="ARBA" id="ARBA00004555"/>
    </source>
</evidence>
<dbReference type="Pfam" id="PF00307">
    <property type="entry name" value="CH"/>
    <property type="match status" value="1"/>
</dbReference>
<keyword evidence="13" id="KW-0653">Protein transport</keyword>
<dbReference type="InterPro" id="IPR045872">
    <property type="entry name" value="Arf1-5-like"/>
</dbReference>
<dbReference type="CDD" id="cd04150">
    <property type="entry name" value="Arf1_5_like"/>
    <property type="match status" value="1"/>
</dbReference>
<evidence type="ECO:0000256" key="6">
    <source>
        <dbReference type="ARBA" id="ARBA00022490"/>
    </source>
</evidence>
<dbReference type="GO" id="GO:0005525">
    <property type="term" value="F:GTP binding"/>
    <property type="evidence" value="ECO:0007669"/>
    <property type="project" value="UniProtKB-KW"/>
</dbReference>
<dbReference type="GO" id="GO:0046872">
    <property type="term" value="F:metal ion binding"/>
    <property type="evidence" value="ECO:0007669"/>
    <property type="project" value="UniProtKB-KW"/>
</dbReference>
<dbReference type="PROSITE" id="PS51230">
    <property type="entry name" value="EB1_C"/>
    <property type="match status" value="1"/>
</dbReference>
<dbReference type="FunFam" id="1.10.418.10:FF:000028">
    <property type="entry name" value="RP/EB family microtubule-associated protein"/>
    <property type="match status" value="1"/>
</dbReference>
<evidence type="ECO:0000313" key="26">
    <source>
        <dbReference type="Proteomes" id="UP001164929"/>
    </source>
</evidence>
<comment type="similarity">
    <text evidence="3">Belongs to the small GTPase superfamily. Arf family.</text>
</comment>
<dbReference type="Pfam" id="PF00025">
    <property type="entry name" value="Arf"/>
    <property type="match status" value="1"/>
</dbReference>
<evidence type="ECO:0000256" key="3">
    <source>
        <dbReference type="ARBA" id="ARBA00010290"/>
    </source>
</evidence>
<comment type="subcellular location">
    <subcellularLocation>
        <location evidence="18">Cytoplasm</location>
        <location evidence="18">Cytoskeleton</location>
        <location evidence="18">Phragmoplast</location>
    </subcellularLocation>
    <subcellularLocation>
        <location evidence="1">Cytoplasm</location>
        <location evidence="1">Cytoskeleton</location>
        <location evidence="1">Spindle</location>
    </subcellularLocation>
    <subcellularLocation>
        <location evidence="2">Golgi apparatus</location>
    </subcellularLocation>
</comment>
<keyword evidence="16" id="KW-0206">Cytoskeleton</keyword>
<sequence>MANNIGMMDSAYFVGRSEILCWINSTLQLNLSKVEEACSGAVHCQLMDSVHPGMVPMHKVNFDAKNEYEMIQNYKVLQDVFNKLKITKHIEVSKLVKGRPLDNLEFMQWMKRYCDSVNGGLVNYNPLERREACKGGKEASKKCPQSQASSKGSTAAPKVQSSHNARRNDVSSSNQSVKASKPSCPVPAYDAQITELKLSVDSLEKERDFYFAKLRDIEILCQSPGIENLPVVAAMKRILYSTDDDASVLAEAQAMVSLHQKEAEYLSPIAEVSTEEKENSDPQKRKNIVNLGVDAVGISTLSPRQRLSDATDEVIARQSFSTAYTCFESMSSACASELFVLFSFVQVGLRPNCFELGEAMGMAISRLVKLLFARKEMRILMVGLDAAGKTTILYKLKLGEIVTTIPTIGFNVETVEYKNVSFTVWDVGGQDKIRPLWRHYFQNTQGLIFVVDSNDKERVTEARDELHRMLSEDELRDATLLIFANKQDLPNAMSVSEITDKLGLHSLRQRRWHDQISMEVAFHVVAGRYCYPQS</sequence>
<dbReference type="GO" id="GO:0005874">
    <property type="term" value="C:microtubule"/>
    <property type="evidence" value="ECO:0007669"/>
    <property type="project" value="UniProtKB-KW"/>
</dbReference>
<evidence type="ECO:0000313" key="25">
    <source>
        <dbReference type="EMBL" id="KAJ6997410.1"/>
    </source>
</evidence>
<evidence type="ECO:0000256" key="5">
    <source>
        <dbReference type="ARBA" id="ARBA00022448"/>
    </source>
</evidence>
<dbReference type="GO" id="GO:0009524">
    <property type="term" value="C:phragmoplast"/>
    <property type="evidence" value="ECO:0007669"/>
    <property type="project" value="UniProtKB-SubCell"/>
</dbReference>
<feature type="binding site" evidence="20">
    <location>
        <position position="407"/>
    </location>
    <ligand>
        <name>Mg(2+)</name>
        <dbReference type="ChEBI" id="CHEBI:18420"/>
    </ligand>
</feature>
<keyword evidence="8 21" id="KW-0493">Microtubule</keyword>
<keyword evidence="10 19" id="KW-0547">Nucleotide-binding</keyword>
<dbReference type="PRINTS" id="PR00328">
    <property type="entry name" value="SAR1GTPBP"/>
</dbReference>
<organism evidence="25 26">
    <name type="scientific">Populus alba x Populus x berolinensis</name>
    <dbReference type="NCBI Taxonomy" id="444605"/>
    <lineage>
        <taxon>Eukaryota</taxon>
        <taxon>Viridiplantae</taxon>
        <taxon>Streptophyta</taxon>
        <taxon>Embryophyta</taxon>
        <taxon>Tracheophyta</taxon>
        <taxon>Spermatophyta</taxon>
        <taxon>Magnoliopsida</taxon>
        <taxon>eudicotyledons</taxon>
        <taxon>Gunneridae</taxon>
        <taxon>Pentapetalae</taxon>
        <taxon>rosids</taxon>
        <taxon>fabids</taxon>
        <taxon>Malpighiales</taxon>
        <taxon>Salicaceae</taxon>
        <taxon>Saliceae</taxon>
        <taxon>Populus</taxon>
    </lineage>
</organism>
<keyword evidence="9" id="KW-0519">Myristate</keyword>
<keyword evidence="11" id="KW-0498">Mitosis</keyword>
<dbReference type="GO" id="GO:0051301">
    <property type="term" value="P:cell division"/>
    <property type="evidence" value="ECO:0007669"/>
    <property type="project" value="UniProtKB-KW"/>
</dbReference>
<keyword evidence="6" id="KW-0963">Cytoplasm</keyword>
<dbReference type="InterPro" id="IPR005225">
    <property type="entry name" value="Small_GTP-bd"/>
</dbReference>
<accession>A0AAD6W323</accession>
<dbReference type="PROSITE" id="PS50021">
    <property type="entry name" value="CH"/>
    <property type="match status" value="1"/>
</dbReference>
<comment type="similarity">
    <text evidence="4">Belongs to the MAPRE family.</text>
</comment>
<feature type="domain" description="EB1 C-terminal" evidence="24">
    <location>
        <begin position="178"/>
        <end position="248"/>
    </location>
</feature>
<dbReference type="InterPro" id="IPR006689">
    <property type="entry name" value="Small_GTPase_ARF/SAR"/>
</dbReference>
<dbReference type="SMART" id="SM00177">
    <property type="entry name" value="ARF"/>
    <property type="match status" value="1"/>
</dbReference>
<evidence type="ECO:0000256" key="13">
    <source>
        <dbReference type="ARBA" id="ARBA00022927"/>
    </source>
</evidence>
<dbReference type="EMBL" id="JAQIZT010000005">
    <property type="protein sequence ID" value="KAJ6997410.1"/>
    <property type="molecule type" value="Genomic_DNA"/>
</dbReference>
<evidence type="ECO:0000256" key="14">
    <source>
        <dbReference type="ARBA" id="ARBA00023034"/>
    </source>
</evidence>
<dbReference type="FunFam" id="3.40.50.300:FF:003539">
    <property type="entry name" value="ADP-ribosylation factor 1"/>
    <property type="match status" value="1"/>
</dbReference>
<dbReference type="SUPFAM" id="SSF140612">
    <property type="entry name" value="EB1 dimerisation domain-like"/>
    <property type="match status" value="1"/>
</dbReference>
<evidence type="ECO:0008006" key="27">
    <source>
        <dbReference type="Google" id="ProtNLM"/>
    </source>
</evidence>
<evidence type="ECO:0000259" key="24">
    <source>
        <dbReference type="PROSITE" id="PS51230"/>
    </source>
</evidence>
<evidence type="ECO:0000256" key="8">
    <source>
        <dbReference type="ARBA" id="ARBA00022701"/>
    </source>
</evidence>
<evidence type="ECO:0000256" key="4">
    <source>
        <dbReference type="ARBA" id="ARBA00010729"/>
    </source>
</evidence>
<dbReference type="GO" id="GO:0009652">
    <property type="term" value="P:thigmotropism"/>
    <property type="evidence" value="ECO:0007669"/>
    <property type="project" value="UniProtKB-ARBA"/>
</dbReference>
<evidence type="ECO:0000256" key="16">
    <source>
        <dbReference type="ARBA" id="ARBA00023212"/>
    </source>
</evidence>
<feature type="region of interest" description="Disordered" evidence="22">
    <location>
        <begin position="137"/>
        <end position="186"/>
    </location>
</feature>
<dbReference type="Gene3D" id="1.20.5.1430">
    <property type="match status" value="1"/>
</dbReference>
<evidence type="ECO:0000256" key="22">
    <source>
        <dbReference type="SAM" id="MobiDB-lite"/>
    </source>
</evidence>
<dbReference type="SUPFAM" id="SSF47576">
    <property type="entry name" value="Calponin-homology domain, CH-domain"/>
    <property type="match status" value="1"/>
</dbReference>
<evidence type="ECO:0000256" key="15">
    <source>
        <dbReference type="ARBA" id="ARBA00023134"/>
    </source>
</evidence>
<dbReference type="SUPFAM" id="SSF52540">
    <property type="entry name" value="P-loop containing nucleoside triphosphate hydrolases"/>
    <property type="match status" value="1"/>
</dbReference>
<evidence type="ECO:0000256" key="7">
    <source>
        <dbReference type="ARBA" id="ARBA00022618"/>
    </source>
</evidence>
<dbReference type="SMART" id="SM00178">
    <property type="entry name" value="SAR"/>
    <property type="match status" value="1"/>
</dbReference>
<dbReference type="FunFam" id="1.20.5.1430:FF:000006">
    <property type="entry name" value="Microtubule-associated protein RP/EB family member 1C"/>
    <property type="match status" value="1"/>
</dbReference>
<dbReference type="Pfam" id="PF03271">
    <property type="entry name" value="EB1"/>
    <property type="match status" value="1"/>
</dbReference>
<keyword evidence="9" id="KW-0449">Lipoprotein</keyword>
<keyword evidence="17" id="KW-0131">Cell cycle</keyword>
<evidence type="ECO:0000256" key="10">
    <source>
        <dbReference type="ARBA" id="ARBA00022741"/>
    </source>
</evidence>
<dbReference type="NCBIfam" id="TIGR00231">
    <property type="entry name" value="small_GTP"/>
    <property type="match status" value="1"/>
</dbReference>
<dbReference type="PROSITE" id="PS51417">
    <property type="entry name" value="ARF"/>
    <property type="match status" value="1"/>
</dbReference>
<evidence type="ECO:0000256" key="18">
    <source>
        <dbReference type="ARBA" id="ARBA00060413"/>
    </source>
</evidence>
<dbReference type="Gene3D" id="3.40.50.300">
    <property type="entry name" value="P-loop containing nucleotide triphosphate hydrolases"/>
    <property type="match status" value="1"/>
</dbReference>
<dbReference type="Proteomes" id="UP001164929">
    <property type="component" value="Chromosome 5"/>
</dbReference>